<feature type="domain" description="LITAF" evidence="2">
    <location>
        <begin position="49"/>
        <end position="97"/>
    </location>
</feature>
<dbReference type="InterPro" id="IPR006629">
    <property type="entry name" value="LITAF"/>
</dbReference>
<dbReference type="Pfam" id="PF10601">
    <property type="entry name" value="zf-LITAF-like"/>
    <property type="match status" value="1"/>
</dbReference>
<dbReference type="AlphaFoldDB" id="A0ABD3P1X0"/>
<accession>A0ABD3P1X0</accession>
<evidence type="ECO:0000259" key="2">
    <source>
        <dbReference type="Pfam" id="PF10601"/>
    </source>
</evidence>
<sequence>MPEESSTNDTAPAAAVDVETGEAKADAAKVGAALEGIELGRSFPVTIPECPHCHKKNVMTKLNTHATWETYVTCVVLGIISCLVLWWLPLVLDSVRDPFSILDIIFSFLYIEHF</sequence>
<keyword evidence="1" id="KW-0812">Transmembrane</keyword>
<dbReference type="EMBL" id="JABMIG020000313">
    <property type="protein sequence ID" value="KAL3781544.1"/>
    <property type="molecule type" value="Genomic_DNA"/>
</dbReference>
<name>A0ABD3P1X0_9STRA</name>
<dbReference type="Proteomes" id="UP001516023">
    <property type="component" value="Unassembled WGS sequence"/>
</dbReference>
<evidence type="ECO:0000313" key="3">
    <source>
        <dbReference type="EMBL" id="KAL3781544.1"/>
    </source>
</evidence>
<evidence type="ECO:0000313" key="4">
    <source>
        <dbReference type="Proteomes" id="UP001516023"/>
    </source>
</evidence>
<proteinExistence type="predicted"/>
<comment type="caution">
    <text evidence="3">The sequence shown here is derived from an EMBL/GenBank/DDBJ whole genome shotgun (WGS) entry which is preliminary data.</text>
</comment>
<reference evidence="3 4" key="1">
    <citation type="journal article" date="2020" name="G3 (Bethesda)">
        <title>Improved Reference Genome for Cyclotella cryptica CCMP332, a Model for Cell Wall Morphogenesis, Salinity Adaptation, and Lipid Production in Diatoms (Bacillariophyta).</title>
        <authorList>
            <person name="Roberts W.R."/>
            <person name="Downey K.M."/>
            <person name="Ruck E.C."/>
            <person name="Traller J.C."/>
            <person name="Alverson A.J."/>
        </authorList>
    </citation>
    <scope>NUCLEOTIDE SEQUENCE [LARGE SCALE GENOMIC DNA]</scope>
    <source>
        <strain evidence="3 4">CCMP332</strain>
    </source>
</reference>
<gene>
    <name evidence="3" type="ORF">HJC23_000029</name>
</gene>
<keyword evidence="1" id="KW-0472">Membrane</keyword>
<protein>
    <recommendedName>
        <fullName evidence="2">LITAF domain-containing protein</fullName>
    </recommendedName>
</protein>
<organism evidence="3 4">
    <name type="scientific">Cyclotella cryptica</name>
    <dbReference type="NCBI Taxonomy" id="29204"/>
    <lineage>
        <taxon>Eukaryota</taxon>
        <taxon>Sar</taxon>
        <taxon>Stramenopiles</taxon>
        <taxon>Ochrophyta</taxon>
        <taxon>Bacillariophyta</taxon>
        <taxon>Coscinodiscophyceae</taxon>
        <taxon>Thalassiosirophycidae</taxon>
        <taxon>Stephanodiscales</taxon>
        <taxon>Stephanodiscaceae</taxon>
        <taxon>Cyclotella</taxon>
    </lineage>
</organism>
<keyword evidence="4" id="KW-1185">Reference proteome</keyword>
<keyword evidence="1" id="KW-1133">Transmembrane helix</keyword>
<feature type="transmembrane region" description="Helical" evidence="1">
    <location>
        <begin position="68"/>
        <end position="88"/>
    </location>
</feature>
<evidence type="ECO:0000256" key="1">
    <source>
        <dbReference type="SAM" id="Phobius"/>
    </source>
</evidence>